<keyword evidence="7" id="KW-1185">Reference proteome</keyword>
<dbReference type="InterPro" id="IPR000873">
    <property type="entry name" value="AMP-dep_synth/lig_dom"/>
</dbReference>
<dbReference type="Gene3D" id="3.40.50.720">
    <property type="entry name" value="NAD(P)-binding Rossmann-like Domain"/>
    <property type="match status" value="1"/>
</dbReference>
<dbReference type="Pfam" id="PF00550">
    <property type="entry name" value="PP-binding"/>
    <property type="match status" value="1"/>
</dbReference>
<reference evidence="7" key="1">
    <citation type="journal article" date="2011" name="MBio">
        <title>Novel metabolic attributes of the genus Cyanothece, comprising a group of unicellular nitrogen-fixing Cyanobacteria.</title>
        <authorList>
            <person name="Bandyopadhyay A."/>
            <person name="Elvitigala T."/>
            <person name="Welsh E."/>
            <person name="Stockel J."/>
            <person name="Liberton M."/>
            <person name="Min H."/>
            <person name="Sherman L.A."/>
            <person name="Pakrasi H.B."/>
        </authorList>
    </citation>
    <scope>NUCLEOTIDE SEQUENCE [LARGE SCALE GENOMIC DNA]</scope>
    <source>
        <strain evidence="7">PCC 8801</strain>
    </source>
</reference>
<dbReference type="SUPFAM" id="SSF56801">
    <property type="entry name" value="Acetyl-CoA synthetase-like"/>
    <property type="match status" value="1"/>
</dbReference>
<dbReference type="SUPFAM" id="SSF47336">
    <property type="entry name" value="ACP-like"/>
    <property type="match status" value="1"/>
</dbReference>
<dbReference type="FunFam" id="2.30.38.10:FF:000001">
    <property type="entry name" value="Non-ribosomal peptide synthetase PvdI"/>
    <property type="match status" value="1"/>
</dbReference>
<keyword evidence="3" id="KW-0596">Phosphopantetheine</keyword>
<dbReference type="GO" id="GO:0008610">
    <property type="term" value="P:lipid biosynthetic process"/>
    <property type="evidence" value="ECO:0007669"/>
    <property type="project" value="UniProtKB-ARBA"/>
</dbReference>
<dbReference type="RefSeq" id="WP_012596277.1">
    <property type="nucleotide sequence ID" value="NC_011726.1"/>
</dbReference>
<dbReference type="EMBL" id="CP001287">
    <property type="protein sequence ID" value="ACK67015.1"/>
    <property type="molecule type" value="Genomic_DNA"/>
</dbReference>
<dbReference type="PROSITE" id="PS50075">
    <property type="entry name" value="CARRIER"/>
    <property type="match status" value="1"/>
</dbReference>
<dbReference type="GO" id="GO:0005737">
    <property type="term" value="C:cytoplasm"/>
    <property type="evidence" value="ECO:0007669"/>
    <property type="project" value="TreeGrafter"/>
</dbReference>
<dbReference type="PANTHER" id="PTHR45527">
    <property type="entry name" value="NONRIBOSOMAL PEPTIDE SYNTHETASE"/>
    <property type="match status" value="1"/>
</dbReference>
<dbReference type="InterPro" id="IPR009081">
    <property type="entry name" value="PP-bd_ACP"/>
</dbReference>
<dbReference type="Pfam" id="PF13193">
    <property type="entry name" value="AMP-binding_C"/>
    <property type="match status" value="1"/>
</dbReference>
<dbReference type="OrthoDB" id="9778383at2"/>
<dbReference type="FunFam" id="1.10.1200.10:FF:000005">
    <property type="entry name" value="Nonribosomal peptide synthetase 1"/>
    <property type="match status" value="1"/>
</dbReference>
<dbReference type="PROSITE" id="PS00012">
    <property type="entry name" value="PHOSPHOPANTETHEINE"/>
    <property type="match status" value="1"/>
</dbReference>
<dbReference type="InterPro" id="IPR045851">
    <property type="entry name" value="AMP-bd_C_sf"/>
</dbReference>
<dbReference type="SUPFAM" id="SSF52777">
    <property type="entry name" value="CoA-dependent acyltransferases"/>
    <property type="match status" value="2"/>
</dbReference>
<dbReference type="InterPro" id="IPR036736">
    <property type="entry name" value="ACP-like_sf"/>
</dbReference>
<dbReference type="Proteomes" id="UP000008204">
    <property type="component" value="Chromosome"/>
</dbReference>
<dbReference type="FunFam" id="3.40.50.12780:FF:000012">
    <property type="entry name" value="Non-ribosomal peptide synthetase"/>
    <property type="match status" value="1"/>
</dbReference>
<name>B7JWH0_RIPO1</name>
<protein>
    <submittedName>
        <fullName evidence="6">Amino acid adenylation domain protein</fullName>
    </submittedName>
</protein>
<keyword evidence="4" id="KW-0597">Phosphoprotein</keyword>
<dbReference type="InterPro" id="IPR025110">
    <property type="entry name" value="AMP-bd_C"/>
</dbReference>
<evidence type="ECO:0000256" key="2">
    <source>
        <dbReference type="ARBA" id="ARBA00006432"/>
    </source>
</evidence>
<dbReference type="Gene3D" id="1.10.1200.10">
    <property type="entry name" value="ACP-like"/>
    <property type="match status" value="1"/>
</dbReference>
<dbReference type="Gene3D" id="3.40.50.980">
    <property type="match status" value="2"/>
</dbReference>
<dbReference type="GO" id="GO:0031177">
    <property type="term" value="F:phosphopantetheine binding"/>
    <property type="evidence" value="ECO:0007669"/>
    <property type="project" value="TreeGrafter"/>
</dbReference>
<dbReference type="GO" id="GO:0044550">
    <property type="term" value="P:secondary metabolite biosynthetic process"/>
    <property type="evidence" value="ECO:0007669"/>
    <property type="project" value="UniProtKB-ARBA"/>
</dbReference>
<dbReference type="Gene3D" id="2.30.38.10">
    <property type="entry name" value="Luciferase, Domain 3"/>
    <property type="match status" value="1"/>
</dbReference>
<evidence type="ECO:0000313" key="7">
    <source>
        <dbReference type="Proteomes" id="UP000008204"/>
    </source>
</evidence>
<comment type="similarity">
    <text evidence="2">Belongs to the ATP-dependent AMP-binding enzyme family.</text>
</comment>
<dbReference type="KEGG" id="cyp:PCC8801_3031"/>
<dbReference type="PANTHER" id="PTHR45527:SF1">
    <property type="entry name" value="FATTY ACID SYNTHASE"/>
    <property type="match status" value="1"/>
</dbReference>
<dbReference type="InterPro" id="IPR020845">
    <property type="entry name" value="AMP-binding_CS"/>
</dbReference>
<dbReference type="NCBIfam" id="TIGR01733">
    <property type="entry name" value="AA-adenyl-dom"/>
    <property type="match status" value="1"/>
</dbReference>
<evidence type="ECO:0000256" key="3">
    <source>
        <dbReference type="ARBA" id="ARBA00022450"/>
    </source>
</evidence>
<dbReference type="InterPro" id="IPR006162">
    <property type="entry name" value="Ppantetheine_attach_site"/>
</dbReference>
<evidence type="ECO:0000313" key="6">
    <source>
        <dbReference type="EMBL" id="ACK67015.1"/>
    </source>
</evidence>
<dbReference type="Gene3D" id="3.30.559.30">
    <property type="entry name" value="Nonribosomal peptide synthetase, condensation domain"/>
    <property type="match status" value="1"/>
</dbReference>
<dbReference type="Gene3D" id="3.30.559.10">
    <property type="entry name" value="Chloramphenicol acetyltransferase-like domain"/>
    <property type="match status" value="1"/>
</dbReference>
<proteinExistence type="inferred from homology"/>
<gene>
    <name evidence="6" type="ordered locus">PCC8801_3031</name>
</gene>
<comment type="cofactor">
    <cofactor evidence="1">
        <name>pantetheine 4'-phosphate</name>
        <dbReference type="ChEBI" id="CHEBI:47942"/>
    </cofactor>
</comment>
<dbReference type="InterPro" id="IPR001242">
    <property type="entry name" value="Condensation_dom"/>
</dbReference>
<organism evidence="6 7">
    <name type="scientific">Rippkaea orientalis (strain PCC 8801 / RF-1)</name>
    <name type="common">Cyanothece sp. (strain PCC 8801)</name>
    <dbReference type="NCBI Taxonomy" id="41431"/>
    <lineage>
        <taxon>Bacteria</taxon>
        <taxon>Bacillati</taxon>
        <taxon>Cyanobacteriota</taxon>
        <taxon>Cyanophyceae</taxon>
        <taxon>Oscillatoriophycideae</taxon>
        <taxon>Chroococcales</taxon>
        <taxon>Aphanothecaceae</taxon>
        <taxon>Rippkaea</taxon>
        <taxon>Rippkaea orientalis</taxon>
    </lineage>
</organism>
<evidence type="ECO:0000259" key="5">
    <source>
        <dbReference type="PROSITE" id="PS50075"/>
    </source>
</evidence>
<dbReference type="GO" id="GO:0003824">
    <property type="term" value="F:catalytic activity"/>
    <property type="evidence" value="ECO:0007669"/>
    <property type="project" value="InterPro"/>
</dbReference>
<dbReference type="Pfam" id="PF00501">
    <property type="entry name" value="AMP-binding"/>
    <property type="match status" value="1"/>
</dbReference>
<dbReference type="FunFam" id="3.40.50.980:FF:000001">
    <property type="entry name" value="Non-ribosomal peptide synthetase"/>
    <property type="match status" value="1"/>
</dbReference>
<dbReference type="GO" id="GO:0043041">
    <property type="term" value="P:amino acid activation for nonribosomal peptide biosynthetic process"/>
    <property type="evidence" value="ECO:0007669"/>
    <property type="project" value="TreeGrafter"/>
</dbReference>
<dbReference type="eggNOG" id="COG1020">
    <property type="taxonomic scope" value="Bacteria"/>
</dbReference>
<dbReference type="STRING" id="41431.PCC8801_3031"/>
<dbReference type="HOGENOM" id="CLU_000022_2_4_3"/>
<feature type="domain" description="Carrier" evidence="5">
    <location>
        <begin position="964"/>
        <end position="1039"/>
    </location>
</feature>
<evidence type="ECO:0000256" key="1">
    <source>
        <dbReference type="ARBA" id="ARBA00001957"/>
    </source>
</evidence>
<dbReference type="Gene3D" id="3.30.300.30">
    <property type="match status" value="1"/>
</dbReference>
<dbReference type="PROSITE" id="PS00455">
    <property type="entry name" value="AMP_BINDING"/>
    <property type="match status" value="1"/>
</dbReference>
<dbReference type="Pfam" id="PF00668">
    <property type="entry name" value="Condensation"/>
    <property type="match status" value="1"/>
</dbReference>
<dbReference type="FunFam" id="3.30.300.30:FF:000010">
    <property type="entry name" value="Enterobactin synthetase component F"/>
    <property type="match status" value="1"/>
</dbReference>
<dbReference type="CDD" id="cd05930">
    <property type="entry name" value="A_NRPS"/>
    <property type="match status" value="1"/>
</dbReference>
<accession>B7JWH0</accession>
<sequence length="1466" mass="165968">MNNQNIEGFRLSPQQKNLWGLQQKLLEYNNKRELTNPYCCQAALLIQGKLNTDCLHNTLKEIVNRYDILRTNYQEIKGLKFPVQVINESLNFSWESHHPMIENPDNLDLTIEAIFEEHRTKLTKLDQISLFYSSLLTLSETEHILILSLPSLSADAQTINNLIQEIHQRNFFDGNSDEPVQYLQFSEWQNELLEEEEAAEGINYWQQQKWQSIPQLKLPFEKQSSQPFNPQIKTLNISSEITEKLKAIADSKNISLRNFLLTSWQILLSKLTGQTEIVINTAYSGRTYEELQEVLGLLTKSIPVYCSVTDPVTLEQLLMKTEQSVNAIRPWQEYYLPNENHPIAIAFEFQEYGKIEEGQEISLSLYQQYVCFDQFTVKLFVLLQQNNLTLQFYYDTNLVNSTDIDRIADSFQALLINITKSPTAKIQELKILSDRQLNQLLIEFNQTTRNHPTVDYIHQKFEQQVQQTPHQIAVVYEDQKLTYTQLNKRANQLAHYLIELGIKPDNPVPIYANRSLEIVIAMLGILKAGGAYLPIDSGLPLQGLKQRLQESKASLLITQQSLIKPQLLPNHQVIYLDKDWTTISQNSSQNPNIELTDKNLVYVIFTSGSTGQPKGVAIEHRQLLNYVHSILTKLDIPTNANFALVSTFGADLGHTCIFPTLCTGGCLHIISQERAANAKSLADYFQHHEIDCLKIVPSHLSALLSADPQASILPRQRLILGGEASPWTLIDQIRQKAPNCRIFNHYGPTETTVGATTFAIDQTLPHPTATVPIGRPLDNIQLYVLDEQRKPVPIGVPGELYIGGSGVARGYLHRPELTAERFIDNPFNHHTPDRLYKTGDRVRYLPDGNLEFLGRFDNQVKIHGFRIELGEIEAILSQHPQISQVAVIASKDNSGDRRLVSYIVPQNATTNETQWRSFLQEKLPDYMIPSIFVELKTMPLTQNGKIDRHNLPDPAIKNATNFVAPRTSIEVQLAEIWSEILGIKKIGIHDNFFALGGHSLQAIQLVSKISMMTQCDISVKFLFLKPTIAEFSQVIEQHQKKLSHSSNTMNIVTKIKPLPELSPFVKVENRSLLSLLITGKIAPIDCAALTYFPTLDFHYLEKIGWTPDTFIEEFCDNLPIVDSILETQLGRIAVISLPRFVYQLYQDQTDTVNVIIEALEIAKQIGAKTVSFTGLIPSATDYGKAVFQAISHRQDLPSITTGHGTTSATVVLSIEKILRLGNRYLEDQKVAFLGLGSVGMSTLRLMLKGLPHPQEIILCDVYHKLDHLEAIKKEIIKEFNFQGDVRLILSQRDVPQEIYQATLIIGATNVADILDITKIKPGTLIVDDSAPHCFAVEQAMQRLKNQGDILFTEGGILKPSEPIKRLVYLPNNINKIMTPEQRHEYLDRDPFNITGCVLSSLLSTRFNHLTPTIDLVRLETSLDHYKVLRQLGFQAADLCCSGDKLPSELIRKFTDSLESGVTTYPH</sequence>
<evidence type="ECO:0000256" key="4">
    <source>
        <dbReference type="ARBA" id="ARBA00022553"/>
    </source>
</evidence>
<dbReference type="InterPro" id="IPR010071">
    <property type="entry name" value="AA_adenyl_dom"/>
</dbReference>
<dbReference type="InterPro" id="IPR023213">
    <property type="entry name" value="CAT-like_dom_sf"/>
</dbReference>